<keyword evidence="8" id="KW-1133">Transmembrane helix</keyword>
<sequence>MAFVRLITSIQPSSLLCLSIITYFLYRWWRLSHIPGPRLASLSHLWIAGHLIRGDSVDAMTKLTAYGPLARIGPNYVLTSDPEDLDRMSRARSPYNRHEWYLGGKFDPEHDNILTILDKNGHDAHKKRLADGFGGRDGVNIEETVNHMVLQIVAAVRKRYLAKEVDLNVLIRNFTLDVISRLCCGEEFGFITASEDLSSFSESAEKTAWLFCLFVDIPILRWLAVSQYSILAKWLRPRATDRAGFRRAMGIARDIIAERYKLGSRDTCDMIGFFMRHGLSQKQTEAETVVQLFAGTDTIATAIRSTLLYIITTPRVVRQAIQSGQVSDPITLEESRRLPYFQQAVLYEGLRMRPPPINGQFKKVPPQGDILHGTSLHPGTAAGINYIGMLRCKQTFGEDVELFRPERFTDVSWEQRRSMEYVVETCFSRGRWMCPGKLLAFTEMNKIYFEFMRHFEFRVKYPGKPWEKESLALLQRNIIVHIRDDESAQC</sequence>
<evidence type="ECO:0000256" key="2">
    <source>
        <dbReference type="ARBA" id="ARBA00010617"/>
    </source>
</evidence>
<keyword evidence="6" id="KW-0408">Iron</keyword>
<keyword evidence="8" id="KW-0812">Transmembrane</keyword>
<comment type="caution">
    <text evidence="9">The sequence shown here is derived from an EMBL/GenBank/DDBJ whole genome shotgun (WGS) entry which is preliminary data.</text>
</comment>
<name>A0A9P9BIH5_9PEZI</name>
<evidence type="ECO:0000256" key="3">
    <source>
        <dbReference type="ARBA" id="ARBA00022617"/>
    </source>
</evidence>
<evidence type="ECO:0000256" key="1">
    <source>
        <dbReference type="ARBA" id="ARBA00001971"/>
    </source>
</evidence>
<dbReference type="GO" id="GO:0005506">
    <property type="term" value="F:iron ion binding"/>
    <property type="evidence" value="ECO:0007669"/>
    <property type="project" value="InterPro"/>
</dbReference>
<accession>A0A9P9BIH5</accession>
<evidence type="ECO:0000256" key="8">
    <source>
        <dbReference type="SAM" id="Phobius"/>
    </source>
</evidence>
<evidence type="ECO:0000256" key="6">
    <source>
        <dbReference type="ARBA" id="ARBA00023004"/>
    </source>
</evidence>
<reference evidence="9" key="1">
    <citation type="journal article" date="2021" name="Nat. Commun.">
        <title>Genetic determinants of endophytism in the Arabidopsis root mycobiome.</title>
        <authorList>
            <person name="Mesny F."/>
            <person name="Miyauchi S."/>
            <person name="Thiergart T."/>
            <person name="Pickel B."/>
            <person name="Atanasova L."/>
            <person name="Karlsson M."/>
            <person name="Huettel B."/>
            <person name="Barry K.W."/>
            <person name="Haridas S."/>
            <person name="Chen C."/>
            <person name="Bauer D."/>
            <person name="Andreopoulos W."/>
            <person name="Pangilinan J."/>
            <person name="LaButti K."/>
            <person name="Riley R."/>
            <person name="Lipzen A."/>
            <person name="Clum A."/>
            <person name="Drula E."/>
            <person name="Henrissat B."/>
            <person name="Kohler A."/>
            <person name="Grigoriev I.V."/>
            <person name="Martin F.M."/>
            <person name="Hacquard S."/>
        </authorList>
    </citation>
    <scope>NUCLEOTIDE SEQUENCE</scope>
    <source>
        <strain evidence="9">MPI-CAGE-CH-0230</strain>
    </source>
</reference>
<evidence type="ECO:0000313" key="9">
    <source>
        <dbReference type="EMBL" id="KAH7012167.1"/>
    </source>
</evidence>
<evidence type="ECO:0000256" key="4">
    <source>
        <dbReference type="ARBA" id="ARBA00022723"/>
    </source>
</evidence>
<dbReference type="GO" id="GO:0004497">
    <property type="term" value="F:monooxygenase activity"/>
    <property type="evidence" value="ECO:0007669"/>
    <property type="project" value="UniProtKB-KW"/>
</dbReference>
<dbReference type="InterPro" id="IPR001128">
    <property type="entry name" value="Cyt_P450"/>
</dbReference>
<keyword evidence="4" id="KW-0479">Metal-binding</keyword>
<dbReference type="InterPro" id="IPR036396">
    <property type="entry name" value="Cyt_P450_sf"/>
</dbReference>
<proteinExistence type="inferred from homology"/>
<dbReference type="EMBL" id="JAGTJQ010000015">
    <property type="protein sequence ID" value="KAH7012167.1"/>
    <property type="molecule type" value="Genomic_DNA"/>
</dbReference>
<dbReference type="RefSeq" id="XP_046004543.1">
    <property type="nucleotide sequence ID" value="XM_046150965.1"/>
</dbReference>
<protein>
    <submittedName>
        <fullName evidence="9">Cytochrome P450</fullName>
    </submittedName>
</protein>
<organism evidence="9 10">
    <name type="scientific">Microdochium trichocladiopsis</name>
    <dbReference type="NCBI Taxonomy" id="1682393"/>
    <lineage>
        <taxon>Eukaryota</taxon>
        <taxon>Fungi</taxon>
        <taxon>Dikarya</taxon>
        <taxon>Ascomycota</taxon>
        <taxon>Pezizomycotina</taxon>
        <taxon>Sordariomycetes</taxon>
        <taxon>Xylariomycetidae</taxon>
        <taxon>Xylariales</taxon>
        <taxon>Microdochiaceae</taxon>
        <taxon>Microdochium</taxon>
    </lineage>
</organism>
<keyword evidence="10" id="KW-1185">Reference proteome</keyword>
<feature type="transmembrane region" description="Helical" evidence="8">
    <location>
        <begin position="6"/>
        <end position="26"/>
    </location>
</feature>
<gene>
    <name evidence="9" type="ORF">B0I36DRAFT_256790</name>
</gene>
<dbReference type="AlphaFoldDB" id="A0A9P9BIH5"/>
<comment type="similarity">
    <text evidence="2">Belongs to the cytochrome P450 family.</text>
</comment>
<dbReference type="GeneID" id="70180511"/>
<dbReference type="OrthoDB" id="3934656at2759"/>
<comment type="cofactor">
    <cofactor evidence="1">
        <name>heme</name>
        <dbReference type="ChEBI" id="CHEBI:30413"/>
    </cofactor>
</comment>
<dbReference type="GO" id="GO:0020037">
    <property type="term" value="F:heme binding"/>
    <property type="evidence" value="ECO:0007669"/>
    <property type="project" value="InterPro"/>
</dbReference>
<evidence type="ECO:0000256" key="7">
    <source>
        <dbReference type="ARBA" id="ARBA00023033"/>
    </source>
</evidence>
<keyword evidence="8" id="KW-0472">Membrane</keyword>
<dbReference type="PANTHER" id="PTHR24305:SF77">
    <property type="entry name" value="CYTOCHROME P450 MONOOXYGENASE"/>
    <property type="match status" value="1"/>
</dbReference>
<dbReference type="Proteomes" id="UP000756346">
    <property type="component" value="Unassembled WGS sequence"/>
</dbReference>
<dbReference type="GO" id="GO:0016705">
    <property type="term" value="F:oxidoreductase activity, acting on paired donors, with incorporation or reduction of molecular oxygen"/>
    <property type="evidence" value="ECO:0007669"/>
    <property type="project" value="InterPro"/>
</dbReference>
<dbReference type="Pfam" id="PF00067">
    <property type="entry name" value="p450"/>
    <property type="match status" value="1"/>
</dbReference>
<dbReference type="SUPFAM" id="SSF48264">
    <property type="entry name" value="Cytochrome P450"/>
    <property type="match status" value="1"/>
</dbReference>
<keyword evidence="7" id="KW-0503">Monooxygenase</keyword>
<dbReference type="PANTHER" id="PTHR24305">
    <property type="entry name" value="CYTOCHROME P450"/>
    <property type="match status" value="1"/>
</dbReference>
<evidence type="ECO:0000313" key="10">
    <source>
        <dbReference type="Proteomes" id="UP000756346"/>
    </source>
</evidence>
<dbReference type="PRINTS" id="PR00385">
    <property type="entry name" value="P450"/>
</dbReference>
<dbReference type="Gene3D" id="1.10.630.10">
    <property type="entry name" value="Cytochrome P450"/>
    <property type="match status" value="1"/>
</dbReference>
<evidence type="ECO:0000256" key="5">
    <source>
        <dbReference type="ARBA" id="ARBA00023002"/>
    </source>
</evidence>
<keyword evidence="3" id="KW-0349">Heme</keyword>
<dbReference type="InterPro" id="IPR050121">
    <property type="entry name" value="Cytochrome_P450_monoxygenase"/>
</dbReference>
<keyword evidence="5" id="KW-0560">Oxidoreductase</keyword>